<evidence type="ECO:0000313" key="3">
    <source>
        <dbReference type="Proteomes" id="UP000001476"/>
    </source>
</evidence>
<evidence type="ECO:0000313" key="2">
    <source>
        <dbReference type="EMBL" id="ACR72734.1"/>
    </source>
</evidence>
<dbReference type="RefSeq" id="WP_012739967.1">
    <property type="nucleotide sequence ID" value="NC_012778.1"/>
</dbReference>
<dbReference type="HOGENOM" id="CLU_2603911_0_0_9"/>
<dbReference type="KEGG" id="eel:EUBELI_01744"/>
<reference evidence="2 3" key="1">
    <citation type="journal article" date="2009" name="Proc. Natl. Acad. Sci. U.S.A.">
        <title>Characterizing a model human gut microbiota composed of members of its two dominant bacterial phyla.</title>
        <authorList>
            <person name="Mahowald M.A."/>
            <person name="Rey F.E."/>
            <person name="Seedorf H."/>
            <person name="Turnbaugh P.J."/>
            <person name="Fulton R.S."/>
            <person name="Wollam A."/>
            <person name="Shah N."/>
            <person name="Wang C."/>
            <person name="Magrini V."/>
            <person name="Wilson R.K."/>
            <person name="Cantarel B.L."/>
            <person name="Coutinho P.M."/>
            <person name="Henrissat B."/>
            <person name="Crock L.W."/>
            <person name="Russell A."/>
            <person name="Verberkmoes N.C."/>
            <person name="Hettich R.L."/>
            <person name="Gordon J.I."/>
        </authorList>
    </citation>
    <scope>NUCLEOTIDE SEQUENCE [LARGE SCALE GENOMIC DNA]</scope>
    <source>
        <strain evidence="3">ATCC 27750 / DSM 3376 / VPI C15-48 / C15-B4</strain>
    </source>
</reference>
<feature type="domain" description="DUF6487" evidence="1">
    <location>
        <begin position="3"/>
        <end position="71"/>
    </location>
</feature>
<dbReference type="STRING" id="515620.EUBELI_01744"/>
<name>C4Z3E4_LACE2</name>
<evidence type="ECO:0000259" key="1">
    <source>
        <dbReference type="Pfam" id="PF20097"/>
    </source>
</evidence>
<proteinExistence type="predicted"/>
<dbReference type="AlphaFoldDB" id="C4Z3E4"/>
<accession>C4Z3E4</accession>
<sequence>MICPKCNKEMRKGYLFSSKDGAFSFADEVPGVFTNAKTAKGFVEITPLKASHRTKVEACICENCRIVASCIIQSVKSK</sequence>
<dbReference type="GeneID" id="41356404"/>
<dbReference type="InterPro" id="IPR045504">
    <property type="entry name" value="DUF6487"/>
</dbReference>
<organism evidence="2 3">
    <name type="scientific">Lachnospira eligens (strain ATCC 27750 / DSM 3376 / VPI C15-48 / C15-B4)</name>
    <name type="common">Eubacterium eligens</name>
    <dbReference type="NCBI Taxonomy" id="515620"/>
    <lineage>
        <taxon>Bacteria</taxon>
        <taxon>Bacillati</taxon>
        <taxon>Bacillota</taxon>
        <taxon>Clostridia</taxon>
        <taxon>Lachnospirales</taxon>
        <taxon>Lachnospiraceae</taxon>
        <taxon>Lachnospira</taxon>
    </lineage>
</organism>
<dbReference type="eggNOG" id="ENOG502ZGU0">
    <property type="taxonomic scope" value="Bacteria"/>
</dbReference>
<protein>
    <recommendedName>
        <fullName evidence="1">DUF6487 domain-containing protein</fullName>
    </recommendedName>
</protein>
<gene>
    <name evidence="2" type="ordered locus">EUBELI_01744</name>
</gene>
<dbReference type="Pfam" id="PF20097">
    <property type="entry name" value="DUF6487"/>
    <property type="match status" value="1"/>
</dbReference>
<dbReference type="Proteomes" id="UP000001476">
    <property type="component" value="Chromosome"/>
</dbReference>
<keyword evidence="3" id="KW-1185">Reference proteome</keyword>
<dbReference type="EMBL" id="CP001104">
    <property type="protein sequence ID" value="ACR72734.1"/>
    <property type="molecule type" value="Genomic_DNA"/>
</dbReference>